<accession>A0AAV7TPD6</accession>
<organism evidence="1 2">
    <name type="scientific">Pleurodeles waltl</name>
    <name type="common">Iberian ribbed newt</name>
    <dbReference type="NCBI Taxonomy" id="8319"/>
    <lineage>
        <taxon>Eukaryota</taxon>
        <taxon>Metazoa</taxon>
        <taxon>Chordata</taxon>
        <taxon>Craniata</taxon>
        <taxon>Vertebrata</taxon>
        <taxon>Euteleostomi</taxon>
        <taxon>Amphibia</taxon>
        <taxon>Batrachia</taxon>
        <taxon>Caudata</taxon>
        <taxon>Salamandroidea</taxon>
        <taxon>Salamandridae</taxon>
        <taxon>Pleurodelinae</taxon>
        <taxon>Pleurodeles</taxon>
    </lineage>
</organism>
<dbReference type="PANTHER" id="PTHR31367:SF3">
    <property type="entry name" value="CYTOSOLIC 5'-NUCLEOTIDASE 1A"/>
    <property type="match status" value="1"/>
</dbReference>
<dbReference type="PANTHER" id="PTHR31367">
    <property type="entry name" value="CYTOSOLIC 5'-NUCLEOTIDASE 1 FAMILY MEMBER"/>
    <property type="match status" value="1"/>
</dbReference>
<dbReference type="GO" id="GO:0000287">
    <property type="term" value="F:magnesium ion binding"/>
    <property type="evidence" value="ECO:0007669"/>
    <property type="project" value="InterPro"/>
</dbReference>
<keyword evidence="2" id="KW-1185">Reference proteome</keyword>
<gene>
    <name evidence="1" type="ORF">NDU88_003719</name>
</gene>
<dbReference type="GO" id="GO:0008253">
    <property type="term" value="F:5'-nucleotidase activity"/>
    <property type="evidence" value="ECO:0007669"/>
    <property type="project" value="InterPro"/>
</dbReference>
<dbReference type="EMBL" id="JANPWB010000006">
    <property type="protein sequence ID" value="KAJ1178473.1"/>
    <property type="molecule type" value="Genomic_DNA"/>
</dbReference>
<evidence type="ECO:0000313" key="1">
    <source>
        <dbReference type="EMBL" id="KAJ1178473.1"/>
    </source>
</evidence>
<dbReference type="GO" id="GO:0046085">
    <property type="term" value="P:adenosine metabolic process"/>
    <property type="evidence" value="ECO:0007669"/>
    <property type="project" value="TreeGrafter"/>
</dbReference>
<dbReference type="GO" id="GO:0000166">
    <property type="term" value="F:nucleotide binding"/>
    <property type="evidence" value="ECO:0007669"/>
    <property type="project" value="InterPro"/>
</dbReference>
<reference evidence="1" key="1">
    <citation type="journal article" date="2022" name="bioRxiv">
        <title>Sequencing and chromosome-scale assembly of the giantPleurodeles waltlgenome.</title>
        <authorList>
            <person name="Brown T."/>
            <person name="Elewa A."/>
            <person name="Iarovenko S."/>
            <person name="Subramanian E."/>
            <person name="Araus A.J."/>
            <person name="Petzold A."/>
            <person name="Susuki M."/>
            <person name="Suzuki K.-i.T."/>
            <person name="Hayashi T."/>
            <person name="Toyoda A."/>
            <person name="Oliveira C."/>
            <person name="Osipova E."/>
            <person name="Leigh N.D."/>
            <person name="Simon A."/>
            <person name="Yun M.H."/>
        </authorList>
    </citation>
    <scope>NUCLEOTIDE SEQUENCE</scope>
    <source>
        <strain evidence="1">20211129_DDA</strain>
        <tissue evidence="1">Liver</tissue>
    </source>
</reference>
<name>A0AAV7TPD6_PLEWA</name>
<dbReference type="InterPro" id="IPR010394">
    <property type="entry name" value="5-nucleotidase"/>
</dbReference>
<evidence type="ECO:0000313" key="2">
    <source>
        <dbReference type="Proteomes" id="UP001066276"/>
    </source>
</evidence>
<sequence length="329" mass="37019">MPQADEQLVINTLVRQKDPEYALVIAVTTRSVFDLEKEHQIFLTKGKEEYLRQQKAKKDEPLQPGTAFEFIKAVQNVNDKLLEKDPEEKTLFDVIILSNLTPESGVRVVNSVKHYGLEISKFCFVGEEDSTIYLKSNSVKLFLSLDRLDVCNALKRGVSAAMLFQQELHPPTNQLRVAFDGDSVLFSDETDRVFREKGLDEAVKYEKSMEAVPMGKGPLLEFAMLLGKIRQNFGREEGPLRTYLVTARSGRDMGIRTIRTLRQWGLAIDEAFFMVGAPKGPILTQIRPHIFFDDGEHNIEGALDVGIPSAWVPLECASADGKLKVMGQE</sequence>
<dbReference type="Pfam" id="PF06189">
    <property type="entry name" value="5-nucleotidase"/>
    <property type="match status" value="1"/>
</dbReference>
<protein>
    <recommendedName>
        <fullName evidence="3">Cytosolic 5'-nucleotidase 1A</fullName>
    </recommendedName>
</protein>
<dbReference type="GO" id="GO:0009117">
    <property type="term" value="P:nucleotide metabolic process"/>
    <property type="evidence" value="ECO:0007669"/>
    <property type="project" value="InterPro"/>
</dbReference>
<comment type="caution">
    <text evidence="1">The sequence shown here is derived from an EMBL/GenBank/DDBJ whole genome shotgun (WGS) entry which is preliminary data.</text>
</comment>
<evidence type="ECO:0008006" key="3">
    <source>
        <dbReference type="Google" id="ProtNLM"/>
    </source>
</evidence>
<dbReference type="GO" id="GO:0005829">
    <property type="term" value="C:cytosol"/>
    <property type="evidence" value="ECO:0007669"/>
    <property type="project" value="TreeGrafter"/>
</dbReference>
<proteinExistence type="predicted"/>
<dbReference type="AlphaFoldDB" id="A0AAV7TPD6"/>
<dbReference type="Proteomes" id="UP001066276">
    <property type="component" value="Chromosome 3_2"/>
</dbReference>